<accession>A0A067RU49</accession>
<gene>
    <name evidence="1" type="ORF">L798_05330</name>
</gene>
<dbReference type="OMA" id="ANIPGEH"/>
<dbReference type="EMBL" id="KK852463">
    <property type="protein sequence ID" value="KDR23369.1"/>
    <property type="molecule type" value="Genomic_DNA"/>
</dbReference>
<dbReference type="InParanoid" id="A0A067RU49"/>
<keyword evidence="2" id="KW-1185">Reference proteome</keyword>
<evidence type="ECO:0000313" key="2">
    <source>
        <dbReference type="Proteomes" id="UP000027135"/>
    </source>
</evidence>
<dbReference type="Proteomes" id="UP000027135">
    <property type="component" value="Unassembled WGS sequence"/>
</dbReference>
<dbReference type="eggNOG" id="ENOG502S0FQ">
    <property type="taxonomic scope" value="Eukaryota"/>
</dbReference>
<sequence length="110" mass="12655">METSQDSQITILWNQQVRTDRTITNNKPDIIIRNKNGTCLLIDIGIPTDRNVIKKGAEKILKYKDFLIEIQRMWKVQAKVMLIIIGATGTVSRSLRKYLANIPGEHYLET</sequence>
<dbReference type="PANTHER" id="PTHR35450:SF2">
    <property type="entry name" value="REVERSE TRANSCRIPTASE DOMAIN-CONTAINING PROTEIN"/>
    <property type="match status" value="1"/>
</dbReference>
<organism evidence="1 2">
    <name type="scientific">Zootermopsis nevadensis</name>
    <name type="common">Dampwood termite</name>
    <dbReference type="NCBI Taxonomy" id="136037"/>
    <lineage>
        <taxon>Eukaryota</taxon>
        <taxon>Metazoa</taxon>
        <taxon>Ecdysozoa</taxon>
        <taxon>Arthropoda</taxon>
        <taxon>Hexapoda</taxon>
        <taxon>Insecta</taxon>
        <taxon>Pterygota</taxon>
        <taxon>Neoptera</taxon>
        <taxon>Polyneoptera</taxon>
        <taxon>Dictyoptera</taxon>
        <taxon>Blattodea</taxon>
        <taxon>Blattoidea</taxon>
        <taxon>Termitoidae</taxon>
        <taxon>Termopsidae</taxon>
        <taxon>Zootermopsis</taxon>
    </lineage>
</organism>
<evidence type="ECO:0000313" key="1">
    <source>
        <dbReference type="EMBL" id="KDR23369.1"/>
    </source>
</evidence>
<proteinExistence type="predicted"/>
<reference evidence="1 2" key="1">
    <citation type="journal article" date="2014" name="Nat. Commun.">
        <title>Molecular traces of alternative social organization in a termite genome.</title>
        <authorList>
            <person name="Terrapon N."/>
            <person name="Li C."/>
            <person name="Robertson H.M."/>
            <person name="Ji L."/>
            <person name="Meng X."/>
            <person name="Booth W."/>
            <person name="Chen Z."/>
            <person name="Childers C.P."/>
            <person name="Glastad K.M."/>
            <person name="Gokhale K."/>
            <person name="Gowin J."/>
            <person name="Gronenberg W."/>
            <person name="Hermansen R.A."/>
            <person name="Hu H."/>
            <person name="Hunt B.G."/>
            <person name="Huylmans A.K."/>
            <person name="Khalil S.M."/>
            <person name="Mitchell R.D."/>
            <person name="Munoz-Torres M.C."/>
            <person name="Mustard J.A."/>
            <person name="Pan H."/>
            <person name="Reese J.T."/>
            <person name="Scharf M.E."/>
            <person name="Sun F."/>
            <person name="Vogel H."/>
            <person name="Xiao J."/>
            <person name="Yang W."/>
            <person name="Yang Z."/>
            <person name="Yang Z."/>
            <person name="Zhou J."/>
            <person name="Zhu J."/>
            <person name="Brent C.S."/>
            <person name="Elsik C.G."/>
            <person name="Goodisman M.A."/>
            <person name="Liberles D.A."/>
            <person name="Roe R.M."/>
            <person name="Vargo E.L."/>
            <person name="Vilcinskas A."/>
            <person name="Wang J."/>
            <person name="Bornberg-Bauer E."/>
            <person name="Korb J."/>
            <person name="Zhang G."/>
            <person name="Liebig J."/>
        </authorList>
    </citation>
    <scope>NUCLEOTIDE SEQUENCE [LARGE SCALE GENOMIC DNA]</scope>
    <source>
        <tissue evidence="1">Whole organism</tissue>
    </source>
</reference>
<dbReference type="AlphaFoldDB" id="A0A067RU49"/>
<name>A0A067RU49_ZOONE</name>
<protein>
    <submittedName>
        <fullName evidence="1">Uncharacterized protein</fullName>
    </submittedName>
</protein>
<dbReference type="PANTHER" id="PTHR35450">
    <property type="entry name" value="REVERSE TRANSCRIPTASE DOMAIN-CONTAINING PROTEIN"/>
    <property type="match status" value="1"/>
</dbReference>